<name>A0A172MB47_9ACTN</name>
<evidence type="ECO:0000256" key="1">
    <source>
        <dbReference type="ARBA" id="ARBA00001964"/>
    </source>
</evidence>
<keyword evidence="3" id="KW-0786">Thiamine pyrophosphate</keyword>
<dbReference type="SUPFAM" id="SSF52518">
    <property type="entry name" value="Thiamin diphosphate-binding fold (THDP-binding)"/>
    <property type="match status" value="1"/>
</dbReference>
<dbReference type="CDD" id="cd02000">
    <property type="entry name" value="TPP_E1_PDC_ADC_BCADC"/>
    <property type="match status" value="1"/>
</dbReference>
<organism evidence="5">
    <name type="scientific">Streptomyces sp. A1(2016)</name>
    <dbReference type="NCBI Taxonomy" id="1846204"/>
    <lineage>
        <taxon>Bacteria</taxon>
        <taxon>Bacillati</taxon>
        <taxon>Actinomycetota</taxon>
        <taxon>Actinomycetes</taxon>
        <taxon>Kitasatosporales</taxon>
        <taxon>Streptomycetaceae</taxon>
        <taxon>Streptomyces</taxon>
    </lineage>
</organism>
<dbReference type="Pfam" id="PF00676">
    <property type="entry name" value="E1_dh"/>
    <property type="match status" value="1"/>
</dbReference>
<dbReference type="InterPro" id="IPR029061">
    <property type="entry name" value="THDP-binding"/>
</dbReference>
<evidence type="ECO:0000256" key="3">
    <source>
        <dbReference type="ARBA" id="ARBA00023052"/>
    </source>
</evidence>
<evidence type="ECO:0000256" key="2">
    <source>
        <dbReference type="ARBA" id="ARBA00023002"/>
    </source>
</evidence>
<evidence type="ECO:0000313" key="5">
    <source>
        <dbReference type="EMBL" id="ANC94990.1"/>
    </source>
</evidence>
<feature type="domain" description="Dehydrogenase E1 component" evidence="4">
    <location>
        <begin position="12"/>
        <end position="311"/>
    </location>
</feature>
<gene>
    <name evidence="5" type="primary">almDI</name>
</gene>
<dbReference type="PANTHER" id="PTHR11516">
    <property type="entry name" value="PYRUVATE DEHYDROGENASE E1 COMPONENT, ALPHA SUBUNIT BACTERIAL AND ORGANELLAR"/>
    <property type="match status" value="1"/>
</dbReference>
<dbReference type="GO" id="GO:0006086">
    <property type="term" value="P:pyruvate decarboxylation to acetyl-CoA"/>
    <property type="evidence" value="ECO:0007669"/>
    <property type="project" value="TreeGrafter"/>
</dbReference>
<evidence type="ECO:0000259" key="4">
    <source>
        <dbReference type="Pfam" id="PF00676"/>
    </source>
</evidence>
<proteinExistence type="predicted"/>
<dbReference type="GO" id="GO:0004739">
    <property type="term" value="F:pyruvate dehydrogenase (acetyl-transferring) activity"/>
    <property type="evidence" value="ECO:0007669"/>
    <property type="project" value="TreeGrafter"/>
</dbReference>
<keyword evidence="2" id="KW-0560">Oxidoreductase</keyword>
<dbReference type="InterPro" id="IPR001017">
    <property type="entry name" value="DH_E1"/>
</dbReference>
<dbReference type="GO" id="GO:0000287">
    <property type="term" value="F:magnesium ion binding"/>
    <property type="evidence" value="ECO:0007669"/>
    <property type="project" value="UniProtKB-ARBA"/>
</dbReference>
<dbReference type="Gene3D" id="3.40.50.970">
    <property type="match status" value="1"/>
</dbReference>
<dbReference type="EMBL" id="KU568466">
    <property type="protein sequence ID" value="ANC94990.1"/>
    <property type="molecule type" value="Genomic_DNA"/>
</dbReference>
<dbReference type="PANTHER" id="PTHR11516:SF60">
    <property type="entry name" value="PYRUVATE DEHYDROGENASE E1 COMPONENT SUBUNIT ALPHA"/>
    <property type="match status" value="1"/>
</dbReference>
<comment type="cofactor">
    <cofactor evidence="1">
        <name>thiamine diphosphate</name>
        <dbReference type="ChEBI" id="CHEBI:58937"/>
    </cofactor>
</comment>
<sequence length="325" mass="35338">MTSDRTRLIREMVRIRVVEEVLADYYRDEQEMRTAIHFSIGQEATAVGVLSATTPRDWVYAAHRTHAPYLAKGGDLRALVAELYGRQDGCSHGRGGSIHVIDQSVGFAGSGAILGEMISVAVGTGWAFARSGESRVALTFFGDGATEEGVFAESLNIAAVQRIPVVFVCENNLYSISSPLTARQPAGTSIRGRAEAAGVRAAAVDGNDVFAVREAAAAALRHCRAGNGPYLLELATYRWREHVGPGWDHHHGYRSKQEIDSWIERCPIQRAVAEVRAEEPGIDDLVRQWQAESQEEIHAAVAYAKELPFPDVAGLLDGAYLPVGR</sequence>
<reference evidence="5" key="1">
    <citation type="submission" date="2016-01" db="EMBL/GenBank/DDBJ databases">
        <title>Biosynthesis of aldgamycin: genetic basis for the biosynthesis of two related 4,6-dideoxy sugars D-chalcose and D-aldgarose.</title>
        <authorList>
            <person name="Tang X."/>
        </authorList>
    </citation>
    <scope>NUCLEOTIDE SEQUENCE</scope>
    <source>
        <strain evidence="5">A1</strain>
    </source>
</reference>
<protein>
    <submittedName>
        <fullName evidence="5">AlmDI</fullName>
    </submittedName>
</protein>
<dbReference type="AlphaFoldDB" id="A0A172MB47"/>
<accession>A0A172MB47</accession>
<dbReference type="InterPro" id="IPR050642">
    <property type="entry name" value="PDH_E1_Alpha_Subunit"/>
</dbReference>